<dbReference type="RefSeq" id="XP_031884679.1">
    <property type="nucleotide sequence ID" value="XM_032036626.1"/>
</dbReference>
<reference evidence="2 3" key="1">
    <citation type="submission" date="2012-08" db="EMBL/GenBank/DDBJ databases">
        <authorList>
            <person name="Gan P.H.P."/>
            <person name="Ikeda K."/>
            <person name="Irieda H."/>
            <person name="Narusaka M."/>
            <person name="O'Connell R.J."/>
            <person name="Narusaka Y."/>
            <person name="Takano Y."/>
            <person name="Kubo Y."/>
            <person name="Shirasu K."/>
        </authorList>
    </citation>
    <scope>NUCLEOTIDE SEQUENCE [LARGE SCALE GENOMIC DNA]</scope>
    <source>
        <strain evidence="2 3">Nara gc5</strain>
    </source>
</reference>
<feature type="chain" id="PRO_5029685588" description="Secreted protein" evidence="1">
    <location>
        <begin position="23"/>
        <end position="92"/>
    </location>
</feature>
<protein>
    <recommendedName>
        <fullName evidence="4">Secreted protein</fullName>
    </recommendedName>
</protein>
<dbReference type="GeneID" id="43620619"/>
<dbReference type="OrthoDB" id="10282660at2759"/>
<dbReference type="Proteomes" id="UP000011096">
    <property type="component" value="Unassembled WGS sequence"/>
</dbReference>
<gene>
    <name evidence="2" type="ORF">CGGC5_v012824</name>
</gene>
<comment type="caution">
    <text evidence="2">The sequence shown here is derived from an EMBL/GenBank/DDBJ whole genome shotgun (WGS) entry which is preliminary data.</text>
</comment>
<evidence type="ECO:0000256" key="1">
    <source>
        <dbReference type="SAM" id="SignalP"/>
    </source>
</evidence>
<sequence length="92" mass="10125">MHSISLSFILSLAFHWLSAVECSPLGTVVSRGDCRVLTEVTYWGIACQKQRPVSCQAGQSYGGVVSFNEKTTFPADSVPICEQTLEYKCCTR</sequence>
<name>A0A7J6ISL1_COLFN</name>
<reference evidence="2 3" key="2">
    <citation type="submission" date="2020-04" db="EMBL/GenBank/DDBJ databases">
        <title>Genome sequencing and assembly of multiple isolates from the Colletotrichum gloeosporioides species complex.</title>
        <authorList>
            <person name="Gan P."/>
            <person name="Shirasu K."/>
        </authorList>
    </citation>
    <scope>NUCLEOTIDE SEQUENCE [LARGE SCALE GENOMIC DNA]</scope>
    <source>
        <strain evidence="2 3">Nara gc5</strain>
    </source>
</reference>
<dbReference type="EMBL" id="ANPB02000007">
    <property type="protein sequence ID" value="KAF4479391.1"/>
    <property type="molecule type" value="Genomic_DNA"/>
</dbReference>
<evidence type="ECO:0000313" key="3">
    <source>
        <dbReference type="Proteomes" id="UP000011096"/>
    </source>
</evidence>
<evidence type="ECO:0000313" key="2">
    <source>
        <dbReference type="EMBL" id="KAF4479391.1"/>
    </source>
</evidence>
<proteinExistence type="predicted"/>
<keyword evidence="1" id="KW-0732">Signal</keyword>
<keyword evidence="3" id="KW-1185">Reference proteome</keyword>
<organism evidence="2 3">
    <name type="scientific">Colletotrichum fructicola (strain Nara gc5)</name>
    <name type="common">Anthracnose fungus</name>
    <name type="synonym">Colletotrichum gloeosporioides (strain Nara gc5)</name>
    <dbReference type="NCBI Taxonomy" id="1213859"/>
    <lineage>
        <taxon>Eukaryota</taxon>
        <taxon>Fungi</taxon>
        <taxon>Dikarya</taxon>
        <taxon>Ascomycota</taxon>
        <taxon>Pezizomycotina</taxon>
        <taxon>Sordariomycetes</taxon>
        <taxon>Hypocreomycetidae</taxon>
        <taxon>Glomerellales</taxon>
        <taxon>Glomerellaceae</taxon>
        <taxon>Colletotrichum</taxon>
        <taxon>Colletotrichum gloeosporioides species complex</taxon>
    </lineage>
</organism>
<evidence type="ECO:0008006" key="4">
    <source>
        <dbReference type="Google" id="ProtNLM"/>
    </source>
</evidence>
<feature type="signal peptide" evidence="1">
    <location>
        <begin position="1"/>
        <end position="22"/>
    </location>
</feature>
<dbReference type="InParanoid" id="A0A7J6ISL1"/>
<dbReference type="AlphaFoldDB" id="A0A7J6ISL1"/>
<accession>A0A7J6ISL1</accession>